<dbReference type="PROSITE" id="PS00092">
    <property type="entry name" value="N6_MTASE"/>
    <property type="match status" value="1"/>
</dbReference>
<accession>A0A0S4RQV3</accession>
<dbReference type="Gene3D" id="3.40.50.150">
    <property type="entry name" value="Vaccinia Virus protein VP39"/>
    <property type="match status" value="1"/>
</dbReference>
<comment type="caution">
    <text evidence="7">The sequence shown here is derived from an EMBL/GenBank/DDBJ whole genome shotgun (WGS) entry which is preliminary data.</text>
</comment>
<sequence length="274" mass="31788">MSNFMSKDKKFNLYQGDCFEILPKFKSKFDLIFADPPYFLSNDGLSIQNGQIVSVNKGEWDKGANIDEIDDFNLKWLKLAKNTLTDNGSIMISGTYHNIFSIGRALQKLDYKILNIITWQKTNPPPNFSCRYLTHSTEQIIWARKSEKYKHIFNYEIMKKLNENKQMKDVWSFSAIAPWEKSCEKHPTQKPLALLVRLILMATNEDSLVFDPFSGSSTTGIAANLLGRKFVGIEKENEFIKISMNRKKELSEKMEFFKNKIADLRFLNKIILIN</sequence>
<dbReference type="InterPro" id="IPR001091">
    <property type="entry name" value="RM_Methyltransferase"/>
</dbReference>
<keyword evidence="3 7" id="KW-0808">Transferase</keyword>
<dbReference type="AlphaFoldDB" id="A0A0S4RQV3"/>
<comment type="similarity">
    <text evidence="1 4">Belongs to the N(4)/N(6)-methyltransferase family.</text>
</comment>
<gene>
    <name evidence="7" type="primary">dpnA_1</name>
    <name evidence="7" type="ORF">ERS686654_00762</name>
</gene>
<dbReference type="GO" id="GO:0005737">
    <property type="term" value="C:cytoplasm"/>
    <property type="evidence" value="ECO:0007669"/>
    <property type="project" value="TreeGrafter"/>
</dbReference>
<dbReference type="EMBL" id="FAVB01000002">
    <property type="protein sequence ID" value="CUU76462.1"/>
    <property type="molecule type" value="Genomic_DNA"/>
</dbReference>
<evidence type="ECO:0000256" key="5">
    <source>
        <dbReference type="SAM" id="Coils"/>
    </source>
</evidence>
<evidence type="ECO:0000256" key="1">
    <source>
        <dbReference type="ARBA" id="ARBA00006594"/>
    </source>
</evidence>
<dbReference type="SUPFAM" id="SSF53335">
    <property type="entry name" value="S-adenosyl-L-methionine-dependent methyltransferases"/>
    <property type="match status" value="1"/>
</dbReference>
<feature type="coiled-coil region" evidence="5">
    <location>
        <begin position="240"/>
        <end position="267"/>
    </location>
</feature>
<evidence type="ECO:0000256" key="4">
    <source>
        <dbReference type="RuleBase" id="RU362026"/>
    </source>
</evidence>
<evidence type="ECO:0000313" key="8">
    <source>
        <dbReference type="Proteomes" id="UP000052237"/>
    </source>
</evidence>
<dbReference type="Proteomes" id="UP000052237">
    <property type="component" value="Unassembled WGS sequence"/>
</dbReference>
<dbReference type="GO" id="GO:0003677">
    <property type="term" value="F:DNA binding"/>
    <property type="evidence" value="ECO:0007669"/>
    <property type="project" value="InterPro"/>
</dbReference>
<keyword evidence="8" id="KW-1185">Reference proteome</keyword>
<feature type="domain" description="DNA methylase N-4/N-6" evidence="6">
    <location>
        <begin position="30"/>
        <end position="244"/>
    </location>
</feature>
<keyword evidence="2 7" id="KW-0489">Methyltransferase</keyword>
<dbReference type="GO" id="GO:0009007">
    <property type="term" value="F:site-specific DNA-methyltransferase (adenine-specific) activity"/>
    <property type="evidence" value="ECO:0007669"/>
    <property type="project" value="TreeGrafter"/>
</dbReference>
<dbReference type="PRINTS" id="PR00508">
    <property type="entry name" value="S21N4MTFRASE"/>
</dbReference>
<dbReference type="PANTHER" id="PTHR13370">
    <property type="entry name" value="RNA METHYLASE-RELATED"/>
    <property type="match status" value="1"/>
</dbReference>
<evidence type="ECO:0000259" key="6">
    <source>
        <dbReference type="Pfam" id="PF01555"/>
    </source>
</evidence>
<name>A0A0S4RQV3_CAMHY</name>
<organism evidence="7 8">
    <name type="scientific">Campylobacter hyointestinalis subsp. hyointestinalis</name>
    <dbReference type="NCBI Taxonomy" id="91352"/>
    <lineage>
        <taxon>Bacteria</taxon>
        <taxon>Pseudomonadati</taxon>
        <taxon>Campylobacterota</taxon>
        <taxon>Epsilonproteobacteria</taxon>
        <taxon>Campylobacterales</taxon>
        <taxon>Campylobacteraceae</taxon>
        <taxon>Campylobacter</taxon>
    </lineage>
</organism>
<dbReference type="InterPro" id="IPR029063">
    <property type="entry name" value="SAM-dependent_MTases_sf"/>
</dbReference>
<dbReference type="RefSeq" id="WP_059426230.1">
    <property type="nucleotide sequence ID" value="NZ_FAVB01000002.1"/>
</dbReference>
<dbReference type="PANTHER" id="PTHR13370:SF3">
    <property type="entry name" value="TRNA (GUANINE(10)-N2)-METHYLTRANSFERASE HOMOLOG"/>
    <property type="match status" value="1"/>
</dbReference>
<dbReference type="InterPro" id="IPR002941">
    <property type="entry name" value="DNA_methylase_N4/N6"/>
</dbReference>
<evidence type="ECO:0000256" key="3">
    <source>
        <dbReference type="ARBA" id="ARBA00022679"/>
    </source>
</evidence>
<protein>
    <recommendedName>
        <fullName evidence="4">Methyltransferase</fullName>
        <ecNumber evidence="4">2.1.1.-</ecNumber>
    </recommendedName>
</protein>
<dbReference type="InterPro" id="IPR002052">
    <property type="entry name" value="DNA_methylase_N6_adenine_CS"/>
</dbReference>
<proteinExistence type="inferred from homology"/>
<dbReference type="GO" id="GO:0008170">
    <property type="term" value="F:N-methyltransferase activity"/>
    <property type="evidence" value="ECO:0007669"/>
    <property type="project" value="InterPro"/>
</dbReference>
<dbReference type="Pfam" id="PF01555">
    <property type="entry name" value="N6_N4_Mtase"/>
    <property type="match status" value="1"/>
</dbReference>
<keyword evidence="5" id="KW-0175">Coiled coil</keyword>
<dbReference type="EC" id="2.1.1.-" evidence="4"/>
<reference evidence="7 8" key="1">
    <citation type="submission" date="2015-11" db="EMBL/GenBank/DDBJ databases">
        <authorList>
            <consortium name="Pathogen Informatics"/>
        </authorList>
    </citation>
    <scope>NUCLEOTIDE SEQUENCE [LARGE SCALE GENOMIC DNA]</scope>
    <source>
        <strain evidence="7 8">006A-0059</strain>
    </source>
</reference>
<dbReference type="GO" id="GO:0032259">
    <property type="term" value="P:methylation"/>
    <property type="evidence" value="ECO:0007669"/>
    <property type="project" value="UniProtKB-KW"/>
</dbReference>
<evidence type="ECO:0000256" key="2">
    <source>
        <dbReference type="ARBA" id="ARBA00022603"/>
    </source>
</evidence>
<evidence type="ECO:0000313" key="7">
    <source>
        <dbReference type="EMBL" id="CUU76462.1"/>
    </source>
</evidence>